<dbReference type="EMBL" id="PVXQ01000004">
    <property type="protein sequence ID" value="PRR83960.1"/>
    <property type="molecule type" value="Genomic_DNA"/>
</dbReference>
<dbReference type="AlphaFoldDB" id="A0A2T0BJA7"/>
<name>A0A2T0BJA7_9CLOT</name>
<evidence type="ECO:0000313" key="1">
    <source>
        <dbReference type="EMBL" id="PRR83960.1"/>
    </source>
</evidence>
<gene>
    <name evidence="1" type="ORF">CLVI_06140</name>
</gene>
<organism evidence="1 2">
    <name type="scientific">Clostridium vincentii</name>
    <dbReference type="NCBI Taxonomy" id="52704"/>
    <lineage>
        <taxon>Bacteria</taxon>
        <taxon>Bacillati</taxon>
        <taxon>Bacillota</taxon>
        <taxon>Clostridia</taxon>
        <taxon>Eubacteriales</taxon>
        <taxon>Clostridiaceae</taxon>
        <taxon>Clostridium</taxon>
    </lineage>
</organism>
<comment type="caution">
    <text evidence="1">The sequence shown here is derived from an EMBL/GenBank/DDBJ whole genome shotgun (WGS) entry which is preliminary data.</text>
</comment>
<proteinExistence type="predicted"/>
<protein>
    <submittedName>
        <fullName evidence="1">Uncharacterized protein</fullName>
    </submittedName>
</protein>
<reference evidence="1 2" key="1">
    <citation type="submission" date="2018-03" db="EMBL/GenBank/DDBJ databases">
        <title>Genome sequence of Clostridium vincentii DSM 10228.</title>
        <authorList>
            <person name="Poehlein A."/>
            <person name="Daniel R."/>
        </authorList>
    </citation>
    <scope>NUCLEOTIDE SEQUENCE [LARGE SCALE GENOMIC DNA]</scope>
    <source>
        <strain evidence="1 2">DSM 10228</strain>
    </source>
</reference>
<dbReference type="Proteomes" id="UP000239471">
    <property type="component" value="Unassembled WGS sequence"/>
</dbReference>
<accession>A0A2T0BJA7</accession>
<sequence>MLGIGIGLILGVIFMFSYKYESTISDYNIEEKARALGMHYDGECKVLFGKDEEK</sequence>
<evidence type="ECO:0000313" key="2">
    <source>
        <dbReference type="Proteomes" id="UP000239471"/>
    </source>
</evidence>
<keyword evidence="2" id="KW-1185">Reference proteome</keyword>